<evidence type="ECO:0000313" key="2">
    <source>
        <dbReference type="Proteomes" id="UP001196509"/>
    </source>
</evidence>
<sequence length="56" mass="6691">MWRPNEINIIINTERESFFFEIVERRGVYDSYGAANALFRIAAQRRHLRPKVVPKN</sequence>
<dbReference type="RefSeq" id="WP_220227899.1">
    <property type="nucleotide sequence ID" value="NZ_JAICBX010000001.1"/>
</dbReference>
<dbReference type="EMBL" id="JAICBX010000001">
    <property type="protein sequence ID" value="MBW8636694.1"/>
    <property type="molecule type" value="Genomic_DNA"/>
</dbReference>
<name>A0AAE2ZHD3_9HYPH</name>
<keyword evidence="2" id="KW-1185">Reference proteome</keyword>
<organism evidence="1 2">
    <name type="scientific">Flavimaribacter sediminis</name>
    <dbReference type="NCBI Taxonomy" id="2865987"/>
    <lineage>
        <taxon>Bacteria</taxon>
        <taxon>Pseudomonadati</taxon>
        <taxon>Pseudomonadota</taxon>
        <taxon>Alphaproteobacteria</taxon>
        <taxon>Hyphomicrobiales</taxon>
        <taxon>Rhizobiaceae</taxon>
        <taxon>Flavimaribacter</taxon>
    </lineage>
</organism>
<gene>
    <name evidence="1" type="ORF">K1W69_05775</name>
</gene>
<dbReference type="Proteomes" id="UP001196509">
    <property type="component" value="Unassembled WGS sequence"/>
</dbReference>
<comment type="caution">
    <text evidence="1">The sequence shown here is derived from an EMBL/GenBank/DDBJ whole genome shotgun (WGS) entry which is preliminary data.</text>
</comment>
<reference evidence="1" key="1">
    <citation type="submission" date="2021-08" db="EMBL/GenBank/DDBJ databases">
        <title>Hoeflea bacterium WL0058 sp. nov., isolated from the sediment.</title>
        <authorList>
            <person name="Wang L."/>
            <person name="Zhang D."/>
        </authorList>
    </citation>
    <scope>NUCLEOTIDE SEQUENCE</scope>
    <source>
        <strain evidence="1">WL0058</strain>
    </source>
</reference>
<evidence type="ECO:0000313" key="1">
    <source>
        <dbReference type="EMBL" id="MBW8636694.1"/>
    </source>
</evidence>
<dbReference type="AlphaFoldDB" id="A0AAE2ZHD3"/>
<proteinExistence type="predicted"/>
<accession>A0AAE2ZHD3</accession>
<protein>
    <submittedName>
        <fullName evidence="1">Uncharacterized protein</fullName>
    </submittedName>
</protein>